<feature type="compositionally biased region" description="Gly residues" evidence="1">
    <location>
        <begin position="97"/>
        <end position="110"/>
    </location>
</feature>
<keyword evidence="3" id="KW-1185">Reference proteome</keyword>
<proteinExistence type="predicted"/>
<sequence length="262" mass="27569">MGGGSGALEAAWTWAAYQASKSSCSAAGTLPRGEGADKGVETATVRPVATGASEDAGPTGAETGAEAAASEAAGAGTEAAAAEAEAGGEEATEGAGERGGIGEGKQGGNLQGKQCRARKAARERKLELQATVKESHRWAGKRQSWRGLERPRPKARAARTSQHEGPWQGRSLRQHGGPWHRTPGHGSHQGARNRAGSAHTTMRHRPLGIGKYNQGASQGHALSHQARDKPRWVGRQLMASTPWRAWVCDKTTLRGDREDLRK</sequence>
<dbReference type="Proteomes" id="UP001472677">
    <property type="component" value="Unassembled WGS sequence"/>
</dbReference>
<feature type="region of interest" description="Disordered" evidence="1">
    <location>
        <begin position="22"/>
        <end position="230"/>
    </location>
</feature>
<evidence type="ECO:0000313" key="2">
    <source>
        <dbReference type="EMBL" id="KAK8510735.1"/>
    </source>
</evidence>
<comment type="caution">
    <text evidence="2">The sequence shown here is derived from an EMBL/GenBank/DDBJ whole genome shotgun (WGS) entry which is preliminary data.</text>
</comment>
<organism evidence="2 3">
    <name type="scientific">Hibiscus sabdariffa</name>
    <name type="common">roselle</name>
    <dbReference type="NCBI Taxonomy" id="183260"/>
    <lineage>
        <taxon>Eukaryota</taxon>
        <taxon>Viridiplantae</taxon>
        <taxon>Streptophyta</taxon>
        <taxon>Embryophyta</taxon>
        <taxon>Tracheophyta</taxon>
        <taxon>Spermatophyta</taxon>
        <taxon>Magnoliopsida</taxon>
        <taxon>eudicotyledons</taxon>
        <taxon>Gunneridae</taxon>
        <taxon>Pentapetalae</taxon>
        <taxon>rosids</taxon>
        <taxon>malvids</taxon>
        <taxon>Malvales</taxon>
        <taxon>Malvaceae</taxon>
        <taxon>Malvoideae</taxon>
        <taxon>Hibiscus</taxon>
    </lineage>
</organism>
<dbReference type="EMBL" id="JBBPBM010000082">
    <property type="protein sequence ID" value="KAK8510735.1"/>
    <property type="molecule type" value="Genomic_DNA"/>
</dbReference>
<name>A0ABR2BUB9_9ROSI</name>
<gene>
    <name evidence="2" type="ORF">V6N12_020275</name>
</gene>
<evidence type="ECO:0000313" key="3">
    <source>
        <dbReference type="Proteomes" id="UP001472677"/>
    </source>
</evidence>
<accession>A0ABR2BUB9</accession>
<evidence type="ECO:0000256" key="1">
    <source>
        <dbReference type="SAM" id="MobiDB-lite"/>
    </source>
</evidence>
<feature type="compositionally biased region" description="Basic and acidic residues" evidence="1">
    <location>
        <begin position="123"/>
        <end position="137"/>
    </location>
</feature>
<reference evidence="2 3" key="1">
    <citation type="journal article" date="2024" name="G3 (Bethesda)">
        <title>Genome assembly of Hibiscus sabdariffa L. provides insights into metabolisms of medicinal natural products.</title>
        <authorList>
            <person name="Kim T."/>
        </authorList>
    </citation>
    <scope>NUCLEOTIDE SEQUENCE [LARGE SCALE GENOMIC DNA]</scope>
    <source>
        <strain evidence="2">TK-2024</strain>
        <tissue evidence="2">Old leaves</tissue>
    </source>
</reference>
<feature type="compositionally biased region" description="Low complexity" evidence="1">
    <location>
        <begin position="54"/>
        <end position="85"/>
    </location>
</feature>
<protein>
    <submittedName>
        <fullName evidence="2">Uncharacterized protein</fullName>
    </submittedName>
</protein>